<comment type="caution">
    <text evidence="1">The sequence shown here is derived from an EMBL/GenBank/DDBJ whole genome shotgun (WGS) entry which is preliminary data.</text>
</comment>
<dbReference type="EMBL" id="AWWV01007842">
    <property type="protein sequence ID" value="OMO94490.1"/>
    <property type="molecule type" value="Genomic_DNA"/>
</dbReference>
<evidence type="ECO:0000313" key="1">
    <source>
        <dbReference type="EMBL" id="OMO94490.1"/>
    </source>
</evidence>
<organism evidence="1 2">
    <name type="scientific">Corchorus capsularis</name>
    <name type="common">Jute</name>
    <dbReference type="NCBI Taxonomy" id="210143"/>
    <lineage>
        <taxon>Eukaryota</taxon>
        <taxon>Viridiplantae</taxon>
        <taxon>Streptophyta</taxon>
        <taxon>Embryophyta</taxon>
        <taxon>Tracheophyta</taxon>
        <taxon>Spermatophyta</taxon>
        <taxon>Magnoliopsida</taxon>
        <taxon>eudicotyledons</taxon>
        <taxon>Gunneridae</taxon>
        <taxon>Pentapetalae</taxon>
        <taxon>rosids</taxon>
        <taxon>malvids</taxon>
        <taxon>Malvales</taxon>
        <taxon>Malvaceae</taxon>
        <taxon>Grewioideae</taxon>
        <taxon>Apeibeae</taxon>
        <taxon>Corchorus</taxon>
    </lineage>
</organism>
<name>A0A1R3JI79_COCAP</name>
<accession>A0A1R3JI79</accession>
<proteinExistence type="predicted"/>
<gene>
    <name evidence="1" type="ORF">CCACVL1_05974</name>
</gene>
<sequence>MAWFEESWTDQMMKRAGYLPDACDQEACDEEESESGFAISYQMNMPSGAAIAGIVVIRRNAPGEMQDRTCEQVSASSAMMSEALAMPMRMAVELAIEDNLQKVIIETDSLELHSDDGDWKIRPIVRDIR</sequence>
<evidence type="ECO:0000313" key="2">
    <source>
        <dbReference type="Proteomes" id="UP000188268"/>
    </source>
</evidence>
<dbReference type="Gramene" id="OMO94490">
    <property type="protein sequence ID" value="OMO94490"/>
    <property type="gene ID" value="CCACVL1_05974"/>
</dbReference>
<dbReference type="AlphaFoldDB" id="A0A1R3JI79"/>
<protein>
    <submittedName>
        <fullName evidence="1">Uncharacterized protein</fullName>
    </submittedName>
</protein>
<reference evidence="1 2" key="1">
    <citation type="submission" date="2013-09" db="EMBL/GenBank/DDBJ databases">
        <title>Corchorus capsularis genome sequencing.</title>
        <authorList>
            <person name="Alam M."/>
            <person name="Haque M.S."/>
            <person name="Islam M.S."/>
            <person name="Emdad E.M."/>
            <person name="Islam M.M."/>
            <person name="Ahmed B."/>
            <person name="Halim A."/>
            <person name="Hossen Q.M.M."/>
            <person name="Hossain M.Z."/>
            <person name="Ahmed R."/>
            <person name="Khan M.M."/>
            <person name="Islam R."/>
            <person name="Rashid M.M."/>
            <person name="Khan S.A."/>
            <person name="Rahman M.S."/>
            <person name="Alam M."/>
        </authorList>
    </citation>
    <scope>NUCLEOTIDE SEQUENCE [LARGE SCALE GENOMIC DNA]</scope>
    <source>
        <strain evidence="2">cv. CVL-1</strain>
        <tissue evidence="1">Whole seedling</tissue>
    </source>
</reference>
<dbReference type="Proteomes" id="UP000188268">
    <property type="component" value="Unassembled WGS sequence"/>
</dbReference>
<keyword evidence="2" id="KW-1185">Reference proteome</keyword>